<sequence precursor="true">MRKLLPYLLLIAAFAGCGRTPPPDTTPPELLSAFPGDGYRGFQAGEQIVLEFSEPMDTASVEAAFVLTRDGATAWPVTYAWEDGGRRVRIQPNPPLPYSPNSDDETFLWKLADTAKDPAGNPLPRSHQARFTTLRTLTTRLPAEAIDGMTFAPSGTVELSNSTATYAWVGDRDTGKCAYAFFSFDPGALPADLVSLKDAALVVYASGAAGTPYADLGGALELDHVDYGETLEDADADLPPLTDANGDPETRQVATAWTSGWYAVPVLQDWLRRDLEAGRAHFQVRYRFPVCSDGDGQHDYLTLVTSEDTNGNAPYVYVEFLAP</sequence>
<keyword evidence="4" id="KW-1185">Reference proteome</keyword>
<proteinExistence type="predicted"/>
<dbReference type="Pfam" id="PF13205">
    <property type="entry name" value="Big_5"/>
    <property type="match status" value="1"/>
</dbReference>
<dbReference type="PROSITE" id="PS51257">
    <property type="entry name" value="PROKAR_LIPOPROTEIN"/>
    <property type="match status" value="1"/>
</dbReference>
<gene>
    <name evidence="3" type="ordered locus">Ocepr_1999</name>
</gene>
<dbReference type="AlphaFoldDB" id="E4U538"/>
<name>E4U538_OCEP5</name>
<reference evidence="3 4" key="2">
    <citation type="journal article" date="2011" name="Stand. Genomic Sci.">
        <title>Complete genome sequence of Oceanithermus profundus type strain (506).</title>
        <authorList>
            <person name="Pati A."/>
            <person name="Zhang X."/>
            <person name="Lapidus A."/>
            <person name="Nolan M."/>
            <person name="Lucas S."/>
            <person name="Del Rio T.G."/>
            <person name="Tice H."/>
            <person name="Cheng J.F."/>
            <person name="Tapia R."/>
            <person name="Han C."/>
            <person name="Goodwin L."/>
            <person name="Pitluck S."/>
            <person name="Liolios K."/>
            <person name="Pagani I."/>
            <person name="Ivanova N."/>
            <person name="Mavromatis K."/>
            <person name="Chen A."/>
            <person name="Palaniappan K."/>
            <person name="Hauser L."/>
            <person name="Jeffries C.D."/>
            <person name="Brambilla E.M."/>
            <person name="Rohl A."/>
            <person name="Mwirichia R."/>
            <person name="Rohde M."/>
            <person name="Tindall B.J."/>
            <person name="Sikorski J."/>
            <person name="Wirth R."/>
            <person name="Goker M."/>
            <person name="Woyke T."/>
            <person name="Detter J.C."/>
            <person name="Bristow J."/>
            <person name="Eisen J.A."/>
            <person name="Markowitz V."/>
            <person name="Hugenholtz P."/>
            <person name="Kyrpides N.C."/>
            <person name="Klenk H.P."/>
            <person name="Land M."/>
        </authorList>
    </citation>
    <scope>NUCLEOTIDE SEQUENCE [LARGE SCALE GENOMIC DNA]</scope>
    <source>
        <strain evidence="4">DSM 14977 / NBRC 100410 / VKM B-2274 / 506</strain>
    </source>
</reference>
<dbReference type="STRING" id="670487.Ocepr_1999"/>
<dbReference type="InterPro" id="IPR032812">
    <property type="entry name" value="SbsA_Ig"/>
</dbReference>
<protein>
    <recommendedName>
        <fullName evidence="2">SbsA Ig-like domain-containing protein</fullName>
    </recommendedName>
</protein>
<keyword evidence="1" id="KW-0732">Signal</keyword>
<dbReference type="KEGG" id="opr:Ocepr_1999"/>
<feature type="domain" description="SbsA Ig-like" evidence="2">
    <location>
        <begin position="24"/>
        <end position="133"/>
    </location>
</feature>
<dbReference type="eggNOG" id="COG2372">
    <property type="taxonomic scope" value="Bacteria"/>
</dbReference>
<organism evidence="3 4">
    <name type="scientific">Oceanithermus profundus (strain DSM 14977 / NBRC 100410 / VKM B-2274 / 506)</name>
    <dbReference type="NCBI Taxonomy" id="670487"/>
    <lineage>
        <taxon>Bacteria</taxon>
        <taxon>Thermotogati</taxon>
        <taxon>Deinococcota</taxon>
        <taxon>Deinococci</taxon>
        <taxon>Thermales</taxon>
        <taxon>Thermaceae</taxon>
        <taxon>Oceanithermus</taxon>
    </lineage>
</organism>
<evidence type="ECO:0000256" key="1">
    <source>
        <dbReference type="ARBA" id="ARBA00022729"/>
    </source>
</evidence>
<dbReference type="EMBL" id="CP002361">
    <property type="protein sequence ID" value="ADR37450.1"/>
    <property type="molecule type" value="Genomic_DNA"/>
</dbReference>
<evidence type="ECO:0000259" key="2">
    <source>
        <dbReference type="Pfam" id="PF13205"/>
    </source>
</evidence>
<dbReference type="Gene3D" id="2.60.40.3710">
    <property type="match status" value="1"/>
</dbReference>
<evidence type="ECO:0000313" key="4">
    <source>
        <dbReference type="Proteomes" id="UP000008722"/>
    </source>
</evidence>
<dbReference type="Proteomes" id="UP000008722">
    <property type="component" value="Chromosome"/>
</dbReference>
<dbReference type="RefSeq" id="WP_013458620.1">
    <property type="nucleotide sequence ID" value="NC_014761.1"/>
</dbReference>
<dbReference type="HOGENOM" id="CLU_860067_0_0_0"/>
<accession>E4U538</accession>
<evidence type="ECO:0000313" key="3">
    <source>
        <dbReference type="EMBL" id="ADR37450.1"/>
    </source>
</evidence>
<dbReference type="OrthoDB" id="64107at2"/>
<reference evidence="4" key="1">
    <citation type="submission" date="2010-11" db="EMBL/GenBank/DDBJ databases">
        <title>The complete sequence of chromosome of Oceanithermus profundus DSM 14977.</title>
        <authorList>
            <consortium name="US DOE Joint Genome Institute (JGI-PGF)"/>
            <person name="Lucas S."/>
            <person name="Copeland A."/>
            <person name="Lapidus A."/>
            <person name="Bruce D."/>
            <person name="Goodwin L."/>
            <person name="Pitluck S."/>
            <person name="Kyrpides N."/>
            <person name="Mavromatis K."/>
            <person name="Pagani I."/>
            <person name="Ivanova N."/>
            <person name="Zhang X."/>
            <person name="Brettin T."/>
            <person name="Detter J.C."/>
            <person name="Tapia R."/>
            <person name="Han C."/>
            <person name="Land M."/>
            <person name="Hauser L."/>
            <person name="Markowitz V."/>
            <person name="Cheng J.-F."/>
            <person name="Hugenholtz P."/>
            <person name="Woyke T."/>
            <person name="Wu D."/>
            <person name="Tindall B."/>
            <person name="Faehnrich R."/>
            <person name="Brambilla E."/>
            <person name="Klenk H.-P."/>
            <person name="Eisen J.A."/>
        </authorList>
    </citation>
    <scope>NUCLEOTIDE SEQUENCE [LARGE SCALE GENOMIC DNA]</scope>
    <source>
        <strain evidence="4">DSM 14977 / NBRC 100410 / VKM B-2274 / 506</strain>
    </source>
</reference>